<accession>A0ABN3WCC9</accession>
<evidence type="ECO:0000313" key="1">
    <source>
        <dbReference type="EMBL" id="GAA2910094.1"/>
    </source>
</evidence>
<dbReference type="Proteomes" id="UP001501102">
    <property type="component" value="Unassembled WGS sequence"/>
</dbReference>
<gene>
    <name evidence="1" type="ORF">GCM10020221_02530</name>
</gene>
<keyword evidence="2" id="KW-1185">Reference proteome</keyword>
<protein>
    <submittedName>
        <fullName evidence="1">Uncharacterized protein</fullName>
    </submittedName>
</protein>
<comment type="caution">
    <text evidence="1">The sequence shown here is derived from an EMBL/GenBank/DDBJ whole genome shotgun (WGS) entry which is preliminary data.</text>
</comment>
<proteinExistence type="predicted"/>
<evidence type="ECO:0000313" key="2">
    <source>
        <dbReference type="Proteomes" id="UP001501102"/>
    </source>
</evidence>
<reference evidence="1 2" key="1">
    <citation type="journal article" date="2019" name="Int. J. Syst. Evol. Microbiol.">
        <title>The Global Catalogue of Microorganisms (GCM) 10K type strain sequencing project: providing services to taxonomists for standard genome sequencing and annotation.</title>
        <authorList>
            <consortium name="The Broad Institute Genomics Platform"/>
            <consortium name="The Broad Institute Genome Sequencing Center for Infectious Disease"/>
            <person name="Wu L."/>
            <person name="Ma J."/>
        </authorList>
    </citation>
    <scope>NUCLEOTIDE SEQUENCE [LARGE SCALE GENOMIC DNA]</scope>
    <source>
        <strain evidence="1 2">JCM 4087</strain>
    </source>
</reference>
<sequence>MSGTARSVLLDLLQAAAADRGPAGAEVGGRDVFTVEPDRAVLVNQPTVRGGVGADEGVLPAVALQFDEGGGVAGVVGAGRRGRRRAR</sequence>
<name>A0ABN3WCC9_STRTU</name>
<organism evidence="1 2">
    <name type="scientific">Streptomyces thioluteus</name>
    <dbReference type="NCBI Taxonomy" id="66431"/>
    <lineage>
        <taxon>Bacteria</taxon>
        <taxon>Bacillati</taxon>
        <taxon>Actinomycetota</taxon>
        <taxon>Actinomycetes</taxon>
        <taxon>Kitasatosporales</taxon>
        <taxon>Streptomycetaceae</taxon>
        <taxon>Streptomyces</taxon>
    </lineage>
</organism>
<dbReference type="EMBL" id="BAAAXZ010000010">
    <property type="protein sequence ID" value="GAA2910094.1"/>
    <property type="molecule type" value="Genomic_DNA"/>
</dbReference>